<evidence type="ECO:0000313" key="1">
    <source>
        <dbReference type="EMBL" id="RNA21166.1"/>
    </source>
</evidence>
<sequence length="60" mass="7069">MENDYGKIFYLYLYTDTLIKLKLCGYLYSLTLSSKELKMSQIQLGEKLATFEEFDKALEN</sequence>
<dbReference type="EMBL" id="REGN01003718">
    <property type="protein sequence ID" value="RNA21166.1"/>
    <property type="molecule type" value="Genomic_DNA"/>
</dbReference>
<keyword evidence="2" id="KW-1185">Reference proteome</keyword>
<reference evidence="1 2" key="1">
    <citation type="journal article" date="2018" name="Sci. Rep.">
        <title>Genomic signatures of local adaptation to the degree of environmental predictability in rotifers.</title>
        <authorList>
            <person name="Franch-Gras L."/>
            <person name="Hahn C."/>
            <person name="Garcia-Roger E.M."/>
            <person name="Carmona M.J."/>
            <person name="Serra M."/>
            <person name="Gomez A."/>
        </authorList>
    </citation>
    <scope>NUCLEOTIDE SEQUENCE [LARGE SCALE GENOMIC DNA]</scope>
    <source>
        <strain evidence="1">HYR1</strain>
    </source>
</reference>
<evidence type="ECO:0000313" key="2">
    <source>
        <dbReference type="Proteomes" id="UP000276133"/>
    </source>
</evidence>
<comment type="caution">
    <text evidence="1">The sequence shown here is derived from an EMBL/GenBank/DDBJ whole genome shotgun (WGS) entry which is preliminary data.</text>
</comment>
<dbReference type="Proteomes" id="UP000276133">
    <property type="component" value="Unassembled WGS sequence"/>
</dbReference>
<dbReference type="AlphaFoldDB" id="A0A3M7RC77"/>
<name>A0A3M7RC77_BRAPC</name>
<protein>
    <submittedName>
        <fullName evidence="1">Uncharacterized protein</fullName>
    </submittedName>
</protein>
<accession>A0A3M7RC77</accession>
<gene>
    <name evidence="1" type="ORF">BpHYR1_039681</name>
</gene>
<proteinExistence type="predicted"/>
<organism evidence="1 2">
    <name type="scientific">Brachionus plicatilis</name>
    <name type="common">Marine rotifer</name>
    <name type="synonym">Brachionus muelleri</name>
    <dbReference type="NCBI Taxonomy" id="10195"/>
    <lineage>
        <taxon>Eukaryota</taxon>
        <taxon>Metazoa</taxon>
        <taxon>Spiralia</taxon>
        <taxon>Gnathifera</taxon>
        <taxon>Rotifera</taxon>
        <taxon>Eurotatoria</taxon>
        <taxon>Monogononta</taxon>
        <taxon>Pseudotrocha</taxon>
        <taxon>Ploima</taxon>
        <taxon>Brachionidae</taxon>
        <taxon>Brachionus</taxon>
    </lineage>
</organism>